<dbReference type="SUPFAM" id="SSF46785">
    <property type="entry name" value="Winged helix' DNA-binding domain"/>
    <property type="match status" value="1"/>
</dbReference>
<dbReference type="CDD" id="cd08414">
    <property type="entry name" value="PBP2_LTTR_aromatics_like"/>
    <property type="match status" value="1"/>
</dbReference>
<dbReference type="Pfam" id="PF03466">
    <property type="entry name" value="LysR_substrate"/>
    <property type="match status" value="1"/>
</dbReference>
<dbReference type="PANTHER" id="PTHR30346:SF0">
    <property type="entry name" value="HCA OPERON TRANSCRIPTIONAL ACTIVATOR HCAR"/>
    <property type="match status" value="1"/>
</dbReference>
<evidence type="ECO:0000256" key="4">
    <source>
        <dbReference type="ARBA" id="ARBA00023163"/>
    </source>
</evidence>
<keyword evidence="4" id="KW-0804">Transcription</keyword>
<evidence type="ECO:0000313" key="7">
    <source>
        <dbReference type="Proteomes" id="UP001054811"/>
    </source>
</evidence>
<evidence type="ECO:0000256" key="2">
    <source>
        <dbReference type="ARBA" id="ARBA00023015"/>
    </source>
</evidence>
<name>A0ABY5NNC4_9MICO</name>
<keyword evidence="3" id="KW-0238">DNA-binding</keyword>
<dbReference type="InterPro" id="IPR036390">
    <property type="entry name" value="WH_DNA-bd_sf"/>
</dbReference>
<evidence type="ECO:0000259" key="5">
    <source>
        <dbReference type="PROSITE" id="PS50931"/>
    </source>
</evidence>
<dbReference type="Gene3D" id="1.10.10.10">
    <property type="entry name" value="Winged helix-like DNA-binding domain superfamily/Winged helix DNA-binding domain"/>
    <property type="match status" value="1"/>
</dbReference>
<feature type="domain" description="HTH lysR-type" evidence="5">
    <location>
        <begin position="8"/>
        <end position="59"/>
    </location>
</feature>
<organism evidence="6 7">
    <name type="scientific">Microbacterium elymi</name>
    <dbReference type="NCBI Taxonomy" id="2909587"/>
    <lineage>
        <taxon>Bacteria</taxon>
        <taxon>Bacillati</taxon>
        <taxon>Actinomycetota</taxon>
        <taxon>Actinomycetes</taxon>
        <taxon>Micrococcales</taxon>
        <taxon>Microbacteriaceae</taxon>
        <taxon>Microbacterium</taxon>
    </lineage>
</organism>
<gene>
    <name evidence="6" type="ORF">L2X98_32100</name>
</gene>
<sequence length="299" mass="32174">MPRSGCSRSFLAVAEELNFSRAAERLHIAQPSLSAQIRHLEKELGVQLLERTTRTVSLTEAGQTLFERGPAALVGIQQMWTAVREIGQGVVGALRLAYPLSAGFDTVPRLVQAMHEAYPRIAITTEVAPSPTVLRAVRDGRADAGIARSPAPLDGVQLSPLRHDKLGVLVAADHPLATRTAIELADVADHPVVLHPRDANPAHHDLIVDLFAAHGVQPRLVERDIAFDLSQSFIIGGSASTIIGRSSAPAIRDSMRWIPLVGGEAETVALVLPPAERTAAARRFEQIALAYASEHGWLE</sequence>
<accession>A0ABY5NNC4</accession>
<dbReference type="InterPro" id="IPR000847">
    <property type="entry name" value="LysR_HTH_N"/>
</dbReference>
<evidence type="ECO:0000313" key="6">
    <source>
        <dbReference type="EMBL" id="UUT36687.1"/>
    </source>
</evidence>
<dbReference type="Pfam" id="PF00126">
    <property type="entry name" value="HTH_1"/>
    <property type="match status" value="1"/>
</dbReference>
<keyword evidence="7" id="KW-1185">Reference proteome</keyword>
<evidence type="ECO:0000256" key="3">
    <source>
        <dbReference type="ARBA" id="ARBA00023125"/>
    </source>
</evidence>
<dbReference type="Gene3D" id="3.40.190.10">
    <property type="entry name" value="Periplasmic binding protein-like II"/>
    <property type="match status" value="2"/>
</dbReference>
<dbReference type="EMBL" id="CP091139">
    <property type="protein sequence ID" value="UUT36687.1"/>
    <property type="molecule type" value="Genomic_DNA"/>
</dbReference>
<reference evidence="6" key="1">
    <citation type="submission" date="2022-01" db="EMBL/GenBank/DDBJ databases">
        <title>Microbacterium eymi and Microbacterium rhizovicinus sp. nov., isolated from the rhizospheric soil of Elymus tsukushiensis, a plant native to the Dokdo Islands, Republic of Korea.</title>
        <authorList>
            <person name="Hwang Y.J."/>
        </authorList>
    </citation>
    <scope>NUCLEOTIDE SEQUENCE</scope>
    <source>
        <strain evidence="6">KUDC0405</strain>
    </source>
</reference>
<keyword evidence="2" id="KW-0805">Transcription regulation</keyword>
<dbReference type="PRINTS" id="PR00039">
    <property type="entry name" value="HTHLYSR"/>
</dbReference>
<dbReference type="PROSITE" id="PS50931">
    <property type="entry name" value="HTH_LYSR"/>
    <property type="match status" value="1"/>
</dbReference>
<proteinExistence type="inferred from homology"/>
<dbReference type="PANTHER" id="PTHR30346">
    <property type="entry name" value="TRANSCRIPTIONAL DUAL REGULATOR HCAR-RELATED"/>
    <property type="match status" value="1"/>
</dbReference>
<protein>
    <submittedName>
        <fullName evidence="6">LysR substrate-binding domain-containing protein</fullName>
    </submittedName>
</protein>
<dbReference type="InterPro" id="IPR036388">
    <property type="entry name" value="WH-like_DNA-bd_sf"/>
</dbReference>
<dbReference type="InterPro" id="IPR005119">
    <property type="entry name" value="LysR_subst-bd"/>
</dbReference>
<dbReference type="Proteomes" id="UP001054811">
    <property type="component" value="Chromosome"/>
</dbReference>
<evidence type="ECO:0000256" key="1">
    <source>
        <dbReference type="ARBA" id="ARBA00009437"/>
    </source>
</evidence>
<dbReference type="SUPFAM" id="SSF53850">
    <property type="entry name" value="Periplasmic binding protein-like II"/>
    <property type="match status" value="1"/>
</dbReference>
<comment type="similarity">
    <text evidence="1">Belongs to the LysR transcriptional regulatory family.</text>
</comment>
<dbReference type="RefSeq" id="WP_259613354.1">
    <property type="nucleotide sequence ID" value="NZ_CP091139.2"/>
</dbReference>